<dbReference type="GO" id="GO:0006364">
    <property type="term" value="P:rRNA processing"/>
    <property type="evidence" value="ECO:0007669"/>
    <property type="project" value="UniProtKB-UniRule"/>
</dbReference>
<dbReference type="Proteomes" id="UP000230251">
    <property type="component" value="Unassembled WGS sequence"/>
</dbReference>
<evidence type="ECO:0000256" key="5">
    <source>
        <dbReference type="ARBA" id="ARBA00022801"/>
    </source>
</evidence>
<comment type="subcellular location">
    <subcellularLocation>
        <location evidence="7">Cytoplasm</location>
    </subcellularLocation>
</comment>
<comment type="similarity">
    <text evidence="1 7">Belongs to the endoribonuclease YbeY family.</text>
</comment>
<evidence type="ECO:0000313" key="8">
    <source>
        <dbReference type="EMBL" id="PJC24410.1"/>
    </source>
</evidence>
<name>A0A2M8ENU7_9BACT</name>
<sequence>MIKIDLEQTLVPMESRISDRALELLAHQINENIQDFDGLISARFVNDSEIRKLNRMYRKNDTVTDVLSFGYSKEQNGRLLGDIVISFEQACRQADGDVELELIDLLTHGVLHVLGHDHERPEDAKLMFPLQDKIINYVVSQKVL</sequence>
<dbReference type="PANTHER" id="PTHR46986:SF1">
    <property type="entry name" value="ENDORIBONUCLEASE YBEY, CHLOROPLASTIC"/>
    <property type="match status" value="1"/>
</dbReference>
<dbReference type="HAMAP" id="MF_00009">
    <property type="entry name" value="Endoribonucl_YbeY"/>
    <property type="match status" value="1"/>
</dbReference>
<evidence type="ECO:0000256" key="3">
    <source>
        <dbReference type="ARBA" id="ARBA00022723"/>
    </source>
</evidence>
<dbReference type="GO" id="GO:0008270">
    <property type="term" value="F:zinc ion binding"/>
    <property type="evidence" value="ECO:0007669"/>
    <property type="project" value="UniProtKB-UniRule"/>
</dbReference>
<evidence type="ECO:0000256" key="4">
    <source>
        <dbReference type="ARBA" id="ARBA00022759"/>
    </source>
</evidence>
<keyword evidence="3 7" id="KW-0479">Metal-binding</keyword>
<gene>
    <name evidence="7 8" type="primary">ybeY</name>
    <name evidence="8" type="ORF">CO057_03000</name>
</gene>
<evidence type="ECO:0000256" key="6">
    <source>
        <dbReference type="ARBA" id="ARBA00022833"/>
    </source>
</evidence>
<dbReference type="GO" id="GO:0004521">
    <property type="term" value="F:RNA endonuclease activity"/>
    <property type="evidence" value="ECO:0007669"/>
    <property type="project" value="UniProtKB-UniRule"/>
</dbReference>
<keyword evidence="4 7" id="KW-0255">Endonuclease</keyword>
<comment type="function">
    <text evidence="7">Single strand-specific metallo-endoribonuclease involved in late-stage 70S ribosome quality control and in maturation of the 3' terminus of the 16S rRNA.</text>
</comment>
<evidence type="ECO:0000256" key="2">
    <source>
        <dbReference type="ARBA" id="ARBA00022722"/>
    </source>
</evidence>
<dbReference type="NCBIfam" id="TIGR00043">
    <property type="entry name" value="rRNA maturation RNase YbeY"/>
    <property type="match status" value="1"/>
</dbReference>
<feature type="binding site" evidence="7">
    <location>
        <position position="118"/>
    </location>
    <ligand>
        <name>Zn(2+)</name>
        <dbReference type="ChEBI" id="CHEBI:29105"/>
        <note>catalytic</note>
    </ligand>
</feature>
<accession>A0A2M8ENU7</accession>
<comment type="caution">
    <text evidence="8">The sequence shown here is derived from an EMBL/GenBank/DDBJ whole genome shotgun (WGS) entry which is preliminary data.</text>
</comment>
<keyword evidence="5 7" id="KW-0378">Hydrolase</keyword>
<dbReference type="InterPro" id="IPR023091">
    <property type="entry name" value="MetalPrtase_cat_dom_sf_prd"/>
</dbReference>
<keyword evidence="7" id="KW-0698">rRNA processing</keyword>
<keyword evidence="7" id="KW-0963">Cytoplasm</keyword>
<reference evidence="9" key="1">
    <citation type="submission" date="2017-09" db="EMBL/GenBank/DDBJ databases">
        <title>Depth-based differentiation of microbial function through sediment-hosted aquifers and enrichment of novel symbionts in the deep terrestrial subsurface.</title>
        <authorList>
            <person name="Probst A.J."/>
            <person name="Ladd B."/>
            <person name="Jarett J.K."/>
            <person name="Geller-Mcgrath D.E."/>
            <person name="Sieber C.M.K."/>
            <person name="Emerson J.B."/>
            <person name="Anantharaman K."/>
            <person name="Thomas B.C."/>
            <person name="Malmstrom R."/>
            <person name="Stieglmeier M."/>
            <person name="Klingl A."/>
            <person name="Woyke T."/>
            <person name="Ryan C.M."/>
            <person name="Banfield J.F."/>
        </authorList>
    </citation>
    <scope>NUCLEOTIDE SEQUENCE [LARGE SCALE GENOMIC DNA]</scope>
</reference>
<dbReference type="Pfam" id="PF02130">
    <property type="entry name" value="YbeY"/>
    <property type="match status" value="1"/>
</dbReference>
<proteinExistence type="inferred from homology"/>
<evidence type="ECO:0000313" key="9">
    <source>
        <dbReference type="Proteomes" id="UP000230251"/>
    </source>
</evidence>
<dbReference type="Gene3D" id="3.40.390.30">
    <property type="entry name" value="Metalloproteases ('zincins'), catalytic domain"/>
    <property type="match status" value="1"/>
</dbReference>
<dbReference type="GO" id="GO:0005737">
    <property type="term" value="C:cytoplasm"/>
    <property type="evidence" value="ECO:0007669"/>
    <property type="project" value="UniProtKB-SubCell"/>
</dbReference>
<feature type="binding site" evidence="7">
    <location>
        <position position="112"/>
    </location>
    <ligand>
        <name>Zn(2+)</name>
        <dbReference type="ChEBI" id="CHEBI:29105"/>
        <note>catalytic</note>
    </ligand>
</feature>
<dbReference type="GO" id="GO:0004222">
    <property type="term" value="F:metalloendopeptidase activity"/>
    <property type="evidence" value="ECO:0007669"/>
    <property type="project" value="InterPro"/>
</dbReference>
<dbReference type="EC" id="3.1.-.-" evidence="7"/>
<dbReference type="AlphaFoldDB" id="A0A2M8ENU7"/>
<feature type="binding site" evidence="7">
    <location>
        <position position="108"/>
    </location>
    <ligand>
        <name>Zn(2+)</name>
        <dbReference type="ChEBI" id="CHEBI:29105"/>
        <note>catalytic</note>
    </ligand>
</feature>
<keyword evidence="2 7" id="KW-0540">Nuclease</keyword>
<keyword evidence="7" id="KW-0690">Ribosome biogenesis</keyword>
<protein>
    <recommendedName>
        <fullName evidence="7">Endoribonuclease YbeY</fullName>
        <ecNumber evidence="7">3.1.-.-</ecNumber>
    </recommendedName>
</protein>
<dbReference type="PANTHER" id="PTHR46986">
    <property type="entry name" value="ENDORIBONUCLEASE YBEY, CHLOROPLASTIC"/>
    <property type="match status" value="1"/>
</dbReference>
<evidence type="ECO:0000256" key="1">
    <source>
        <dbReference type="ARBA" id="ARBA00010875"/>
    </source>
</evidence>
<keyword evidence="6 7" id="KW-0862">Zinc</keyword>
<dbReference type="EMBL" id="PFSI01000045">
    <property type="protein sequence ID" value="PJC24410.1"/>
    <property type="molecule type" value="Genomic_DNA"/>
</dbReference>
<evidence type="ECO:0000256" key="7">
    <source>
        <dbReference type="HAMAP-Rule" id="MF_00009"/>
    </source>
</evidence>
<dbReference type="InterPro" id="IPR002036">
    <property type="entry name" value="YbeY"/>
</dbReference>
<dbReference type="SUPFAM" id="SSF55486">
    <property type="entry name" value="Metalloproteases ('zincins'), catalytic domain"/>
    <property type="match status" value="1"/>
</dbReference>
<comment type="cofactor">
    <cofactor evidence="7">
        <name>Zn(2+)</name>
        <dbReference type="ChEBI" id="CHEBI:29105"/>
    </cofactor>
    <text evidence="7">Binds 1 zinc ion.</text>
</comment>
<organism evidence="8 9">
    <name type="scientific">Candidatus Uhrbacteria bacterium CG_4_9_14_0_2_um_filter_41_50</name>
    <dbReference type="NCBI Taxonomy" id="1975031"/>
    <lineage>
        <taxon>Bacteria</taxon>
        <taxon>Candidatus Uhriibacteriota</taxon>
    </lineage>
</organism>